<name>A0A4R2N8N1_9PAST</name>
<evidence type="ECO:0000313" key="3">
    <source>
        <dbReference type="Proteomes" id="UP000295537"/>
    </source>
</evidence>
<organism evidence="2 3">
    <name type="scientific">Nicoletella semolina</name>
    <dbReference type="NCBI Taxonomy" id="271160"/>
    <lineage>
        <taxon>Bacteria</taxon>
        <taxon>Pseudomonadati</taxon>
        <taxon>Pseudomonadota</taxon>
        <taxon>Gammaproteobacteria</taxon>
        <taxon>Pasteurellales</taxon>
        <taxon>Pasteurellaceae</taxon>
        <taxon>Nicoletella</taxon>
    </lineage>
</organism>
<evidence type="ECO:0000313" key="2">
    <source>
        <dbReference type="EMBL" id="TCP17331.1"/>
    </source>
</evidence>
<reference evidence="2 3" key="1">
    <citation type="submission" date="2019-03" db="EMBL/GenBank/DDBJ databases">
        <title>Genomic Encyclopedia of Type Strains, Phase IV (KMG-IV): sequencing the most valuable type-strain genomes for metagenomic binning, comparative biology and taxonomic classification.</title>
        <authorList>
            <person name="Goeker M."/>
        </authorList>
    </citation>
    <scope>NUCLEOTIDE SEQUENCE [LARGE SCALE GENOMIC DNA]</scope>
    <source>
        <strain evidence="2 3">DSM 16380</strain>
    </source>
</reference>
<dbReference type="OrthoDB" id="9816412at2"/>
<accession>A0A4R2N8N1</accession>
<keyword evidence="3" id="KW-1185">Reference proteome</keyword>
<evidence type="ECO:0000256" key="1">
    <source>
        <dbReference type="SAM" id="Coils"/>
    </source>
</evidence>
<gene>
    <name evidence="2" type="ORF">EV693_10610</name>
</gene>
<keyword evidence="1" id="KW-0175">Coiled coil</keyword>
<dbReference type="RefSeq" id="WP_132501262.1">
    <property type="nucleotide sequence ID" value="NZ_LVXA01000001.1"/>
</dbReference>
<sequence>MNLIDIFKAGKRPDSSGVEINITTEMLQQAVAAYDPKFHEAPFVIGHPKDNHPAYGWAKSLRLEGDVLKAEPEQVDPAFAEMVNSGRFKKISASFYLPDNPNNPKKGSLYLRHIGFLGAMPPAVKGLRTPIFNEEGDDGIVEFSQNFLSPNQEDNLMDKDKVAELEAKLAQAEQAKAKAEAEKAQMAQAKAKAEQENAQLKTEKAAAEEAQAIAQLEAVKTDNANFCEGLMNQGKLAPIAKEAALALLNYSAAMSAGRTVDFNEGENLHTLTKQFLAAQPQVLRFGEEATQARVFSQDVDVVQYGEGVSPQLIEADQKVRTYMKQHSVSYTTAFNAIFNN</sequence>
<dbReference type="Proteomes" id="UP000295537">
    <property type="component" value="Unassembled WGS sequence"/>
</dbReference>
<evidence type="ECO:0008006" key="4">
    <source>
        <dbReference type="Google" id="ProtNLM"/>
    </source>
</evidence>
<dbReference type="AlphaFoldDB" id="A0A4R2N8N1"/>
<dbReference type="EMBL" id="SLXJ01000006">
    <property type="protein sequence ID" value="TCP17331.1"/>
    <property type="molecule type" value="Genomic_DNA"/>
</dbReference>
<protein>
    <recommendedName>
        <fullName evidence="4">Peptidase</fullName>
    </recommendedName>
</protein>
<proteinExistence type="predicted"/>
<comment type="caution">
    <text evidence="2">The sequence shown here is derived from an EMBL/GenBank/DDBJ whole genome shotgun (WGS) entry which is preliminary data.</text>
</comment>
<feature type="coiled-coil region" evidence="1">
    <location>
        <begin position="155"/>
        <end position="217"/>
    </location>
</feature>